<keyword evidence="3 8" id="KW-0812">Transmembrane</keyword>
<evidence type="ECO:0000256" key="8">
    <source>
        <dbReference type="SAM" id="Phobius"/>
    </source>
</evidence>
<dbReference type="InterPro" id="IPR019395">
    <property type="entry name" value="Transmembrane_161A/B"/>
</dbReference>
<evidence type="ECO:0000313" key="9">
    <source>
        <dbReference type="EMBL" id="THD22572.1"/>
    </source>
</evidence>
<dbReference type="AlphaFoldDB" id="A0A4E0RWY2"/>
<accession>A0A4E0RWY2</accession>
<gene>
    <name evidence="9" type="ORF">D915_006760</name>
</gene>
<feature type="transmembrane region" description="Helical" evidence="8">
    <location>
        <begin position="281"/>
        <end position="302"/>
    </location>
</feature>
<feature type="transmembrane region" description="Helical" evidence="8">
    <location>
        <begin position="171"/>
        <end position="193"/>
    </location>
</feature>
<keyword evidence="4 8" id="KW-1133">Transmembrane helix</keyword>
<feature type="transmembrane region" description="Helical" evidence="8">
    <location>
        <begin position="436"/>
        <end position="462"/>
    </location>
</feature>
<feature type="compositionally biased region" description="Polar residues" evidence="7">
    <location>
        <begin position="476"/>
        <end position="507"/>
    </location>
</feature>
<comment type="caution">
    <text evidence="9">The sequence shown here is derived from an EMBL/GenBank/DDBJ whole genome shotgun (WGS) entry which is preliminary data.</text>
</comment>
<dbReference type="GO" id="GO:0016020">
    <property type="term" value="C:membrane"/>
    <property type="evidence" value="ECO:0007669"/>
    <property type="project" value="UniProtKB-SubCell"/>
</dbReference>
<protein>
    <submittedName>
        <fullName evidence="9">Transmembrane protein 161B</fullName>
    </submittedName>
</protein>
<evidence type="ECO:0000256" key="3">
    <source>
        <dbReference type="ARBA" id="ARBA00022692"/>
    </source>
</evidence>
<evidence type="ECO:0000256" key="2">
    <source>
        <dbReference type="ARBA" id="ARBA00009706"/>
    </source>
</evidence>
<dbReference type="Pfam" id="PF10268">
    <property type="entry name" value="Tmemb_161AB"/>
    <property type="match status" value="3"/>
</dbReference>
<evidence type="ECO:0000256" key="4">
    <source>
        <dbReference type="ARBA" id="ARBA00022989"/>
    </source>
</evidence>
<feature type="transmembrane region" description="Helical" evidence="8">
    <location>
        <begin position="228"/>
        <end position="248"/>
    </location>
</feature>
<dbReference type="PANTHER" id="PTHR13624:SF6">
    <property type="entry name" value="EMEI"/>
    <property type="match status" value="1"/>
</dbReference>
<comment type="subcellular location">
    <subcellularLocation>
        <location evidence="1">Membrane</location>
        <topology evidence="1">Multi-pass membrane protein</topology>
    </subcellularLocation>
</comment>
<feature type="compositionally biased region" description="Low complexity" evidence="7">
    <location>
        <begin position="206"/>
        <end position="219"/>
    </location>
</feature>
<reference evidence="9" key="1">
    <citation type="submission" date="2019-03" db="EMBL/GenBank/DDBJ databases">
        <title>Improved annotation for the trematode Fasciola hepatica.</title>
        <authorList>
            <person name="Choi Y.-J."/>
            <person name="Martin J."/>
            <person name="Mitreva M."/>
        </authorList>
    </citation>
    <scope>NUCLEOTIDE SEQUENCE [LARGE SCALE GENOMIC DNA]</scope>
</reference>
<evidence type="ECO:0000256" key="5">
    <source>
        <dbReference type="ARBA" id="ARBA00023136"/>
    </source>
</evidence>
<name>A0A4E0RWY2_FASHE</name>
<comment type="similarity">
    <text evidence="2">Belongs to the TMEM161 family.</text>
</comment>
<feature type="transmembrane region" description="Helical" evidence="8">
    <location>
        <begin position="323"/>
        <end position="344"/>
    </location>
</feature>
<evidence type="ECO:0000256" key="7">
    <source>
        <dbReference type="SAM" id="MobiDB-lite"/>
    </source>
</evidence>
<evidence type="ECO:0000256" key="6">
    <source>
        <dbReference type="ARBA" id="ARBA00023180"/>
    </source>
</evidence>
<keyword evidence="5 8" id="KW-0472">Membrane</keyword>
<dbReference type="Proteomes" id="UP000230066">
    <property type="component" value="Unassembled WGS sequence"/>
</dbReference>
<sequence>MAVLGFQLVTTLVAASVLSKIVTYFSFTRLLYNGLVRFAVPTDEQLLNAIGNQKMRNKTKKRRPEGNGSGLNSDADVFYFPRTMAIPLHPTTVSHTEAVTLPLYSSCQWLLDFTVCSIAVYLITEVAHSPFMSWYRIPQTANGSVTTTAVLNSTVSLPAMISFSTRINLSLVWLGLTVWFTLRTLLLMTGIYFRRSSPDSARSESRNLSSSSAGHSNSSEQDASTAEWLLVLSAGFIFLVITGFVLALDGRYFDFNLHEAYGNLTLGTHAATAAPLITWGAFQSILAVTCGLIGAVYIYPGLKFGKIYLDTVNNESVSWGKRLLLHLTFIAPLFPILLWVHPIIQHLVHSLTACKQSPWVAQQPFLLVALTLLCECLSDHLETTRLFACLFVVMLRCFTTRWNLQAYLNSAKEKLDRFNREPGRTSNREVQRLVASIFYCINLVALQCIAPTILLLAMVCLYKSVAGLSWFPAVPSTSKESGLTGVSTPPSAATGSDFGQWTSTDSSTESDRPWLVIVSEARLAFNQFTEVLSVRGMAVSRGVFGFLVWWCLTALQSVSLLGLAYHRFAST</sequence>
<keyword evidence="6" id="KW-0325">Glycoprotein</keyword>
<dbReference type="EMBL" id="JXXN02002665">
    <property type="protein sequence ID" value="THD22572.1"/>
    <property type="molecule type" value="Genomic_DNA"/>
</dbReference>
<evidence type="ECO:0000256" key="1">
    <source>
        <dbReference type="ARBA" id="ARBA00004141"/>
    </source>
</evidence>
<feature type="transmembrane region" description="Helical" evidence="8">
    <location>
        <begin position="543"/>
        <end position="565"/>
    </location>
</feature>
<organism evidence="9 10">
    <name type="scientific">Fasciola hepatica</name>
    <name type="common">Liver fluke</name>
    <dbReference type="NCBI Taxonomy" id="6192"/>
    <lineage>
        <taxon>Eukaryota</taxon>
        <taxon>Metazoa</taxon>
        <taxon>Spiralia</taxon>
        <taxon>Lophotrochozoa</taxon>
        <taxon>Platyhelminthes</taxon>
        <taxon>Trematoda</taxon>
        <taxon>Digenea</taxon>
        <taxon>Plagiorchiida</taxon>
        <taxon>Echinostomata</taxon>
        <taxon>Echinostomatoidea</taxon>
        <taxon>Fasciolidae</taxon>
        <taxon>Fasciola</taxon>
    </lineage>
</organism>
<dbReference type="PANTHER" id="PTHR13624">
    <property type="entry name" value="RE42071P"/>
    <property type="match status" value="1"/>
</dbReference>
<keyword evidence="10" id="KW-1185">Reference proteome</keyword>
<evidence type="ECO:0000313" key="10">
    <source>
        <dbReference type="Proteomes" id="UP000230066"/>
    </source>
</evidence>
<feature type="region of interest" description="Disordered" evidence="7">
    <location>
        <begin position="476"/>
        <end position="508"/>
    </location>
</feature>
<proteinExistence type="inferred from homology"/>
<feature type="region of interest" description="Disordered" evidence="7">
    <location>
        <begin position="197"/>
        <end position="219"/>
    </location>
</feature>